<evidence type="ECO:0000256" key="2">
    <source>
        <dbReference type="ARBA" id="ARBA00022475"/>
    </source>
</evidence>
<feature type="transmembrane region" description="Helical" evidence="6">
    <location>
        <begin position="188"/>
        <end position="206"/>
    </location>
</feature>
<feature type="transmembrane region" description="Helical" evidence="6">
    <location>
        <begin position="115"/>
        <end position="136"/>
    </location>
</feature>
<evidence type="ECO:0000256" key="5">
    <source>
        <dbReference type="ARBA" id="ARBA00023136"/>
    </source>
</evidence>
<evidence type="ECO:0008006" key="9">
    <source>
        <dbReference type="Google" id="ProtNLM"/>
    </source>
</evidence>
<keyword evidence="8" id="KW-1185">Reference proteome</keyword>
<evidence type="ECO:0000256" key="1">
    <source>
        <dbReference type="ARBA" id="ARBA00004651"/>
    </source>
</evidence>
<dbReference type="PANTHER" id="PTHR30482:SF17">
    <property type="entry name" value="ABC TRANSPORTER ATP-BINDING PROTEIN"/>
    <property type="match status" value="1"/>
</dbReference>
<dbReference type="AlphaFoldDB" id="A0A6M4GU03"/>
<dbReference type="RefSeq" id="WP_171091604.1">
    <property type="nucleotide sequence ID" value="NZ_CP053069.1"/>
</dbReference>
<feature type="transmembrane region" description="Helical" evidence="6">
    <location>
        <begin position="20"/>
        <end position="40"/>
    </location>
</feature>
<dbReference type="CDD" id="cd06581">
    <property type="entry name" value="TM_PBP1_LivM_like"/>
    <property type="match status" value="1"/>
</dbReference>
<keyword evidence="4 6" id="KW-1133">Transmembrane helix</keyword>
<evidence type="ECO:0000313" key="7">
    <source>
        <dbReference type="EMBL" id="QJR10801.1"/>
    </source>
</evidence>
<evidence type="ECO:0000256" key="4">
    <source>
        <dbReference type="ARBA" id="ARBA00022989"/>
    </source>
</evidence>
<dbReference type="PANTHER" id="PTHR30482">
    <property type="entry name" value="HIGH-AFFINITY BRANCHED-CHAIN AMINO ACID TRANSPORT SYSTEM PERMEASE"/>
    <property type="match status" value="1"/>
</dbReference>
<keyword evidence="5 6" id="KW-0472">Membrane</keyword>
<keyword evidence="3 6" id="KW-0812">Transmembrane</keyword>
<evidence type="ECO:0000256" key="6">
    <source>
        <dbReference type="SAM" id="Phobius"/>
    </source>
</evidence>
<accession>A0A6M4GU03</accession>
<dbReference type="InterPro" id="IPR001851">
    <property type="entry name" value="ABC_transp_permease"/>
</dbReference>
<feature type="transmembrane region" description="Helical" evidence="6">
    <location>
        <begin position="143"/>
        <end position="163"/>
    </location>
</feature>
<dbReference type="InterPro" id="IPR043428">
    <property type="entry name" value="LivM-like"/>
</dbReference>
<dbReference type="EMBL" id="CP053069">
    <property type="protein sequence ID" value="QJR10801.1"/>
    <property type="molecule type" value="Genomic_DNA"/>
</dbReference>
<gene>
    <name evidence="7" type="ORF">DSM104443_01870</name>
</gene>
<name>A0A6M4GU03_9PROT</name>
<reference evidence="7 8" key="1">
    <citation type="submission" date="2020-04" db="EMBL/GenBank/DDBJ databases">
        <title>Usitatibacter rugosus gen. nov., sp. nov. and Usitatibacter palustris sp. nov., novel members of Usitatibacteraceae fam. nov. within the order Nitrosomonadales isolated from soil.</title>
        <authorList>
            <person name="Huber K.J."/>
            <person name="Neumann-Schaal M."/>
            <person name="Geppert A."/>
            <person name="Luckner M."/>
            <person name="Wanner G."/>
            <person name="Overmann J."/>
        </authorList>
    </citation>
    <scope>NUCLEOTIDE SEQUENCE [LARGE SCALE GENOMIC DNA]</scope>
    <source>
        <strain evidence="7 8">0125_3</strain>
    </source>
</reference>
<evidence type="ECO:0000313" key="8">
    <source>
        <dbReference type="Proteomes" id="UP000501534"/>
    </source>
</evidence>
<proteinExistence type="predicted"/>
<comment type="subcellular location">
    <subcellularLocation>
        <location evidence="1">Cell membrane</location>
        <topology evidence="1">Multi-pass membrane protein</topology>
    </subcellularLocation>
</comment>
<feature type="transmembrane region" description="Helical" evidence="6">
    <location>
        <begin position="308"/>
        <end position="327"/>
    </location>
</feature>
<feature type="transmembrane region" description="Helical" evidence="6">
    <location>
        <begin position="239"/>
        <end position="264"/>
    </location>
</feature>
<organism evidence="7 8">
    <name type="scientific">Usitatibacter rugosus</name>
    <dbReference type="NCBI Taxonomy" id="2732067"/>
    <lineage>
        <taxon>Bacteria</taxon>
        <taxon>Pseudomonadati</taxon>
        <taxon>Pseudomonadota</taxon>
        <taxon>Betaproteobacteria</taxon>
        <taxon>Nitrosomonadales</taxon>
        <taxon>Usitatibacteraceae</taxon>
        <taxon>Usitatibacter</taxon>
    </lineage>
</organism>
<keyword evidence="2" id="KW-1003">Cell membrane</keyword>
<feature type="transmembrane region" description="Helical" evidence="6">
    <location>
        <begin position="47"/>
        <end position="69"/>
    </location>
</feature>
<dbReference type="GO" id="GO:0015658">
    <property type="term" value="F:branched-chain amino acid transmembrane transporter activity"/>
    <property type="evidence" value="ECO:0007669"/>
    <property type="project" value="InterPro"/>
</dbReference>
<protein>
    <recommendedName>
        <fullName evidence="9">Amino acid/amide ABC transporter membrane protein 2 (HAAT family)</fullName>
    </recommendedName>
</protein>
<dbReference type="GO" id="GO:0005886">
    <property type="term" value="C:plasma membrane"/>
    <property type="evidence" value="ECO:0007669"/>
    <property type="project" value="UniProtKB-SubCell"/>
</dbReference>
<dbReference type="KEGG" id="uru:DSM104443_01870"/>
<dbReference type="Pfam" id="PF02653">
    <property type="entry name" value="BPD_transp_2"/>
    <property type="match status" value="1"/>
</dbReference>
<sequence>MADPTIDPLAARDVEFEAKFFRYGFIVVMAFFLVAPMFIYPVFLMKVLCFALFACAFNLLIGYGGLLSFGHAMFFGMAGYLSAHFAKVGLHVEQVTIFKHVITVGLHIPPFATELAILAATAVTALLGALVGLLAIRRQGIYFAMITLALAQMIFFYCLQAPFTGGEDGIQSVPRGTLLGMVDLTNNFAMYYFVLAIFTAGFLLIVRTIHSPFGQVLKAIKENEPRAISLGYRTERYKFLAFVLSAGLAGLAGATKAIVFQLASLTDVHWSMSGEVVLMTLLGGMGTVFGPIAGAFVIMAMENYLSDLGAWVTITQGIVFVICVLAFRRGIVGELEALLKRKLTFRQLMFEIFAFRHHKRAKEKRGGP</sequence>
<evidence type="ECO:0000256" key="3">
    <source>
        <dbReference type="ARBA" id="ARBA00022692"/>
    </source>
</evidence>
<feature type="transmembrane region" description="Helical" evidence="6">
    <location>
        <begin position="276"/>
        <end position="301"/>
    </location>
</feature>
<dbReference type="Proteomes" id="UP000501534">
    <property type="component" value="Chromosome"/>
</dbReference>